<evidence type="ECO:0000256" key="1">
    <source>
        <dbReference type="ARBA" id="ARBA00004613"/>
    </source>
</evidence>
<evidence type="ECO:0000256" key="4">
    <source>
        <dbReference type="ARBA" id="ARBA00022690"/>
    </source>
</evidence>
<feature type="chain" id="PRO_5047147365" evidence="8">
    <location>
        <begin position="30"/>
        <end position="193"/>
    </location>
</feature>
<evidence type="ECO:0000256" key="3">
    <source>
        <dbReference type="ARBA" id="ARBA00022525"/>
    </source>
</evidence>
<dbReference type="Gene3D" id="3.30.350.10">
    <property type="entry name" value="Subtilisin inhibitor-like"/>
    <property type="match status" value="1"/>
</dbReference>
<dbReference type="InterPro" id="IPR036819">
    <property type="entry name" value="Subtilisin_inhibitor-like_sf"/>
</dbReference>
<dbReference type="Proteomes" id="UP001596540">
    <property type="component" value="Unassembled WGS sequence"/>
</dbReference>
<keyword evidence="11" id="KW-1185">Reference proteome</keyword>
<evidence type="ECO:0000256" key="7">
    <source>
        <dbReference type="SAM" id="MobiDB-lite"/>
    </source>
</evidence>
<dbReference type="PROSITE" id="PS51257">
    <property type="entry name" value="PROKAR_LIPOPROTEIN"/>
    <property type="match status" value="1"/>
</dbReference>
<comment type="caution">
    <text evidence="10">The sequence shown here is derived from an EMBL/GenBank/DDBJ whole genome shotgun (WGS) entry which is preliminary data.</text>
</comment>
<organism evidence="10 11">
    <name type="scientific">Marinactinospora rubrisoli</name>
    <dbReference type="NCBI Taxonomy" id="2715399"/>
    <lineage>
        <taxon>Bacteria</taxon>
        <taxon>Bacillati</taxon>
        <taxon>Actinomycetota</taxon>
        <taxon>Actinomycetes</taxon>
        <taxon>Streptosporangiales</taxon>
        <taxon>Nocardiopsidaceae</taxon>
        <taxon>Marinactinospora</taxon>
    </lineage>
</organism>
<feature type="region of interest" description="Disordered" evidence="7">
    <location>
        <begin position="32"/>
        <end position="85"/>
    </location>
</feature>
<keyword evidence="4" id="KW-0646">Protease inhibitor</keyword>
<dbReference type="EMBL" id="JBHTBH010000001">
    <property type="protein sequence ID" value="MFC7326135.1"/>
    <property type="molecule type" value="Genomic_DNA"/>
</dbReference>
<feature type="domain" description="Subtilisin inhibitor" evidence="9">
    <location>
        <begin position="96"/>
        <end position="159"/>
    </location>
</feature>
<evidence type="ECO:0000313" key="10">
    <source>
        <dbReference type="EMBL" id="MFC7326135.1"/>
    </source>
</evidence>
<evidence type="ECO:0000256" key="6">
    <source>
        <dbReference type="ARBA" id="ARBA00023157"/>
    </source>
</evidence>
<evidence type="ECO:0000256" key="8">
    <source>
        <dbReference type="SAM" id="SignalP"/>
    </source>
</evidence>
<name>A0ABW2K9Q6_9ACTN</name>
<proteinExistence type="inferred from homology"/>
<comment type="similarity">
    <text evidence="2">Belongs to the protease inhibitor I16 (SSI) family.</text>
</comment>
<keyword evidence="6" id="KW-1015">Disulfide bond</keyword>
<keyword evidence="5" id="KW-0722">Serine protease inhibitor</keyword>
<dbReference type="Pfam" id="PF00720">
    <property type="entry name" value="SSI"/>
    <property type="match status" value="1"/>
</dbReference>
<keyword evidence="3" id="KW-0964">Secreted</keyword>
<comment type="subcellular location">
    <subcellularLocation>
        <location evidence="1">Secreted</location>
    </subcellularLocation>
</comment>
<evidence type="ECO:0000256" key="5">
    <source>
        <dbReference type="ARBA" id="ARBA00022900"/>
    </source>
</evidence>
<dbReference type="InterPro" id="IPR023549">
    <property type="entry name" value="Subtilisin_inhibitor"/>
</dbReference>
<dbReference type="InterPro" id="IPR020054">
    <property type="entry name" value="Prot_inh_SSI_I16_CS"/>
</dbReference>
<protein>
    <submittedName>
        <fullName evidence="10">SSI family serine proteinase inhibitor</fullName>
    </submittedName>
</protein>
<gene>
    <name evidence="10" type="ORF">ACFQRF_00145</name>
</gene>
<evidence type="ECO:0000256" key="2">
    <source>
        <dbReference type="ARBA" id="ARBA00010472"/>
    </source>
</evidence>
<accession>A0ABW2K9Q6</accession>
<feature type="compositionally biased region" description="Low complexity" evidence="7">
    <location>
        <begin position="38"/>
        <end position="65"/>
    </location>
</feature>
<dbReference type="SUPFAM" id="SSF55399">
    <property type="entry name" value="Subtilisin inhibitor"/>
    <property type="match status" value="1"/>
</dbReference>
<evidence type="ECO:0000313" key="11">
    <source>
        <dbReference type="Proteomes" id="UP001596540"/>
    </source>
</evidence>
<sequence>MRTHIPTTALAHAAMLAALSFLVAGCGGATEVAAQDESASPSSSPSPDSGASSSAGSDGSAPSDDSGGDGTGHDDASNDDPAEIELTIELSLDSEGEPVLEGFSPGTWTLTCSPAGGDHPEPEAACADLSDAGTEVFEPVPESQPCTFVYGGPEVATVTGRVGDTEVDSTFRRSDGCEVDRWEQPGALLTPQN</sequence>
<dbReference type="RefSeq" id="WP_379867919.1">
    <property type="nucleotide sequence ID" value="NZ_JBHTBH010000001.1"/>
</dbReference>
<reference evidence="11" key="1">
    <citation type="journal article" date="2019" name="Int. J. Syst. Evol. Microbiol.">
        <title>The Global Catalogue of Microorganisms (GCM) 10K type strain sequencing project: providing services to taxonomists for standard genome sequencing and annotation.</title>
        <authorList>
            <consortium name="The Broad Institute Genomics Platform"/>
            <consortium name="The Broad Institute Genome Sequencing Center for Infectious Disease"/>
            <person name="Wu L."/>
            <person name="Ma J."/>
        </authorList>
    </citation>
    <scope>NUCLEOTIDE SEQUENCE [LARGE SCALE GENOMIC DNA]</scope>
    <source>
        <strain evidence="11">CGMCC 4.7382</strain>
    </source>
</reference>
<evidence type="ECO:0000259" key="9">
    <source>
        <dbReference type="Pfam" id="PF00720"/>
    </source>
</evidence>
<feature type="signal peptide" evidence="8">
    <location>
        <begin position="1"/>
        <end position="29"/>
    </location>
</feature>
<dbReference type="PROSITE" id="PS00999">
    <property type="entry name" value="SSI"/>
    <property type="match status" value="1"/>
</dbReference>
<keyword evidence="8" id="KW-0732">Signal</keyword>